<dbReference type="Pfam" id="PF01467">
    <property type="entry name" value="CTP_transf_like"/>
    <property type="match status" value="1"/>
</dbReference>
<reference evidence="13 14" key="1">
    <citation type="submission" date="2014-06" db="EMBL/GenBank/DDBJ databases">
        <title>The draft genome sequence of Idiomarina salinarum ISL-52.</title>
        <authorList>
            <person name="Du J."/>
            <person name="Shao Z."/>
        </authorList>
    </citation>
    <scope>NUCLEOTIDE SEQUENCE [LARGE SCALE GENOMIC DNA]</scope>
    <source>
        <strain evidence="13 14">ISL-52</strain>
    </source>
</reference>
<comment type="pathway">
    <text evidence="2 11">Cofactor biosynthesis; NAD(+) biosynthesis; deamido-NAD(+) from nicotinate D-ribonucleotide: step 1/1.</text>
</comment>
<feature type="domain" description="Cytidyltransferase-like" evidence="12">
    <location>
        <begin position="5"/>
        <end position="182"/>
    </location>
</feature>
<dbReference type="Gene3D" id="3.40.50.620">
    <property type="entry name" value="HUPs"/>
    <property type="match status" value="1"/>
</dbReference>
<evidence type="ECO:0000256" key="2">
    <source>
        <dbReference type="ARBA" id="ARBA00005019"/>
    </source>
</evidence>
<comment type="similarity">
    <text evidence="3 11">Belongs to the NadD family.</text>
</comment>
<evidence type="ECO:0000256" key="6">
    <source>
        <dbReference type="ARBA" id="ARBA00022695"/>
    </source>
</evidence>
<dbReference type="OrthoDB" id="5295945at2"/>
<gene>
    <name evidence="11" type="primary">nadD</name>
    <name evidence="13" type="ORF">IDSA_02240</name>
</gene>
<accession>A0A094IV43</accession>
<keyword evidence="4 11" id="KW-0662">Pyridine nucleotide biosynthesis</keyword>
<evidence type="ECO:0000256" key="10">
    <source>
        <dbReference type="ARBA" id="ARBA00048721"/>
    </source>
</evidence>
<dbReference type="AlphaFoldDB" id="A0A094IV43"/>
<evidence type="ECO:0000256" key="1">
    <source>
        <dbReference type="ARBA" id="ARBA00002324"/>
    </source>
</evidence>
<dbReference type="NCBIfam" id="TIGR00125">
    <property type="entry name" value="cyt_tran_rel"/>
    <property type="match status" value="1"/>
</dbReference>
<evidence type="ECO:0000313" key="14">
    <source>
        <dbReference type="Proteomes" id="UP000054363"/>
    </source>
</evidence>
<dbReference type="NCBIfam" id="TIGR00482">
    <property type="entry name" value="nicotinate (nicotinamide) nucleotide adenylyltransferase"/>
    <property type="match status" value="1"/>
</dbReference>
<dbReference type="PANTHER" id="PTHR39321">
    <property type="entry name" value="NICOTINATE-NUCLEOTIDE ADENYLYLTRANSFERASE-RELATED"/>
    <property type="match status" value="1"/>
</dbReference>
<dbReference type="GO" id="GO:0004515">
    <property type="term" value="F:nicotinate-nucleotide adenylyltransferase activity"/>
    <property type="evidence" value="ECO:0007669"/>
    <property type="project" value="UniProtKB-UniRule"/>
</dbReference>
<evidence type="ECO:0000259" key="12">
    <source>
        <dbReference type="Pfam" id="PF01467"/>
    </source>
</evidence>
<dbReference type="STRING" id="435908.IDSA_02240"/>
<proteinExistence type="inferred from homology"/>
<dbReference type="InterPro" id="IPR014729">
    <property type="entry name" value="Rossmann-like_a/b/a_fold"/>
</dbReference>
<keyword evidence="5 11" id="KW-0808">Transferase</keyword>
<evidence type="ECO:0000256" key="5">
    <source>
        <dbReference type="ARBA" id="ARBA00022679"/>
    </source>
</evidence>
<dbReference type="InterPro" id="IPR005248">
    <property type="entry name" value="NadD/NMNAT"/>
</dbReference>
<dbReference type="Proteomes" id="UP000054363">
    <property type="component" value="Unassembled WGS sequence"/>
</dbReference>
<dbReference type="EC" id="2.7.7.18" evidence="11"/>
<name>A0A094IV43_9GAMM</name>
<dbReference type="PANTHER" id="PTHR39321:SF3">
    <property type="entry name" value="PHOSPHOPANTETHEINE ADENYLYLTRANSFERASE"/>
    <property type="match status" value="1"/>
</dbReference>
<dbReference type="UniPathway" id="UPA00253">
    <property type="reaction ID" value="UER00332"/>
</dbReference>
<evidence type="ECO:0000256" key="3">
    <source>
        <dbReference type="ARBA" id="ARBA00009014"/>
    </source>
</evidence>
<protein>
    <recommendedName>
        <fullName evidence="11">Probable nicotinate-nucleotide adenylyltransferase</fullName>
        <ecNumber evidence="11">2.7.7.18</ecNumber>
    </recommendedName>
    <alternativeName>
        <fullName evidence="11">Deamido-NAD(+) diphosphorylase</fullName>
    </alternativeName>
    <alternativeName>
        <fullName evidence="11">Deamido-NAD(+) pyrophosphorylase</fullName>
    </alternativeName>
    <alternativeName>
        <fullName evidence="11">Nicotinate mononucleotide adenylyltransferase</fullName>
        <shortName evidence="11">NaMN adenylyltransferase</shortName>
    </alternativeName>
</protein>
<keyword evidence="8 11" id="KW-0067">ATP-binding</keyword>
<dbReference type="GO" id="GO:0009435">
    <property type="term" value="P:NAD+ biosynthetic process"/>
    <property type="evidence" value="ECO:0007669"/>
    <property type="project" value="UniProtKB-UniRule"/>
</dbReference>
<evidence type="ECO:0000256" key="9">
    <source>
        <dbReference type="ARBA" id="ARBA00023027"/>
    </source>
</evidence>
<dbReference type="RefSeq" id="WP_034773886.1">
    <property type="nucleotide sequence ID" value="NZ_JPER01000001.1"/>
</dbReference>
<dbReference type="CDD" id="cd02165">
    <property type="entry name" value="NMNAT"/>
    <property type="match status" value="1"/>
</dbReference>
<dbReference type="NCBIfam" id="NF000839">
    <property type="entry name" value="PRK00071.1-1"/>
    <property type="match status" value="1"/>
</dbReference>
<keyword evidence="14" id="KW-1185">Reference proteome</keyword>
<evidence type="ECO:0000256" key="11">
    <source>
        <dbReference type="HAMAP-Rule" id="MF_00244"/>
    </source>
</evidence>
<evidence type="ECO:0000256" key="4">
    <source>
        <dbReference type="ARBA" id="ARBA00022642"/>
    </source>
</evidence>
<sequence length="209" mass="23627">MMRVILGGTFDPVHWGHLRPAAAAREWLKADALHLLPSAQPPHRDYPGATAKQRLTMAQLAARELSCCQADDWELCQPRPSYTEQTLAELKRRWPDDTLVFLLGDDAFANLHSWHNWLQLTDNAHLVVMQRPDTSAGWSPEVLSFYQDRYATNPTDLKRRDSGLILLAPTPEVAISATAIRTAIASGEAWEHWLPLAVADFIKSQHLYR</sequence>
<comment type="function">
    <text evidence="1 11">Catalyzes the reversible adenylation of nicotinate mononucleotide (NaMN) to nicotinic acid adenine dinucleotide (NaAD).</text>
</comment>
<organism evidence="13 14">
    <name type="scientific">Pseudidiomarina salinarum</name>
    <dbReference type="NCBI Taxonomy" id="435908"/>
    <lineage>
        <taxon>Bacteria</taxon>
        <taxon>Pseudomonadati</taxon>
        <taxon>Pseudomonadota</taxon>
        <taxon>Gammaproteobacteria</taxon>
        <taxon>Alteromonadales</taxon>
        <taxon>Idiomarinaceae</taxon>
        <taxon>Pseudidiomarina</taxon>
    </lineage>
</organism>
<dbReference type="SUPFAM" id="SSF52374">
    <property type="entry name" value="Nucleotidylyl transferase"/>
    <property type="match status" value="1"/>
</dbReference>
<comment type="caution">
    <text evidence="13">The sequence shown here is derived from an EMBL/GenBank/DDBJ whole genome shotgun (WGS) entry which is preliminary data.</text>
</comment>
<dbReference type="GO" id="GO:0005524">
    <property type="term" value="F:ATP binding"/>
    <property type="evidence" value="ECO:0007669"/>
    <property type="project" value="UniProtKB-KW"/>
</dbReference>
<dbReference type="InterPro" id="IPR004821">
    <property type="entry name" value="Cyt_trans-like"/>
</dbReference>
<keyword evidence="9 11" id="KW-0520">NAD</keyword>
<evidence type="ECO:0000313" key="13">
    <source>
        <dbReference type="EMBL" id="KFZ31550.1"/>
    </source>
</evidence>
<dbReference type="eggNOG" id="COG1057">
    <property type="taxonomic scope" value="Bacteria"/>
</dbReference>
<dbReference type="HAMAP" id="MF_00244">
    <property type="entry name" value="NaMN_adenylyltr"/>
    <property type="match status" value="1"/>
</dbReference>
<keyword evidence="7 11" id="KW-0547">Nucleotide-binding</keyword>
<keyword evidence="6 11" id="KW-0548">Nucleotidyltransferase</keyword>
<comment type="catalytic activity">
    <reaction evidence="10 11">
        <text>nicotinate beta-D-ribonucleotide + ATP + H(+) = deamido-NAD(+) + diphosphate</text>
        <dbReference type="Rhea" id="RHEA:22860"/>
        <dbReference type="ChEBI" id="CHEBI:15378"/>
        <dbReference type="ChEBI" id="CHEBI:30616"/>
        <dbReference type="ChEBI" id="CHEBI:33019"/>
        <dbReference type="ChEBI" id="CHEBI:57502"/>
        <dbReference type="ChEBI" id="CHEBI:58437"/>
        <dbReference type="EC" id="2.7.7.18"/>
    </reaction>
</comment>
<evidence type="ECO:0000256" key="8">
    <source>
        <dbReference type="ARBA" id="ARBA00022840"/>
    </source>
</evidence>
<dbReference type="EMBL" id="JPER01000001">
    <property type="protein sequence ID" value="KFZ31550.1"/>
    <property type="molecule type" value="Genomic_DNA"/>
</dbReference>
<evidence type="ECO:0000256" key="7">
    <source>
        <dbReference type="ARBA" id="ARBA00022741"/>
    </source>
</evidence>